<evidence type="ECO:0000313" key="11">
    <source>
        <dbReference type="Proteomes" id="UP000314986"/>
    </source>
</evidence>
<dbReference type="STRING" id="7868.ENSCMIP00000039034"/>
<dbReference type="Proteomes" id="UP000314986">
    <property type="component" value="Unassembled WGS sequence"/>
</dbReference>
<evidence type="ECO:0000256" key="8">
    <source>
        <dbReference type="PIRSR" id="PIRSR621190-2"/>
    </source>
</evidence>
<feature type="binding site" evidence="8">
    <location>
        <position position="165"/>
    </location>
    <ligand>
        <name>Ca(2+)</name>
        <dbReference type="ChEBI" id="CHEBI:29108"/>
        <label>3</label>
    </ligand>
</feature>
<feature type="binding site" description="in inhibited form" evidence="8">
    <location>
        <position position="60"/>
    </location>
    <ligand>
        <name>Zn(2+)</name>
        <dbReference type="ChEBI" id="CHEBI:29105"/>
        <label>2</label>
        <note>catalytic</note>
    </ligand>
</feature>
<dbReference type="GeneTree" id="ENSGT00940000154907"/>
<dbReference type="InterPro" id="IPR006026">
    <property type="entry name" value="Peptidase_Metallo"/>
</dbReference>
<dbReference type="Gene3D" id="3.40.390.10">
    <property type="entry name" value="Collagenase (Catalytic Domain)"/>
    <property type="match status" value="1"/>
</dbReference>
<organism evidence="10 11">
    <name type="scientific">Callorhinchus milii</name>
    <name type="common">Ghost shark</name>
    <dbReference type="NCBI Taxonomy" id="7868"/>
    <lineage>
        <taxon>Eukaryota</taxon>
        <taxon>Metazoa</taxon>
        <taxon>Chordata</taxon>
        <taxon>Craniata</taxon>
        <taxon>Vertebrata</taxon>
        <taxon>Chondrichthyes</taxon>
        <taxon>Holocephali</taxon>
        <taxon>Chimaeriformes</taxon>
        <taxon>Callorhinchidae</taxon>
        <taxon>Callorhinchus</taxon>
    </lineage>
</organism>
<evidence type="ECO:0000256" key="2">
    <source>
        <dbReference type="ARBA" id="ARBA00022670"/>
    </source>
</evidence>
<dbReference type="PANTHER" id="PTHR10201:SF291">
    <property type="entry name" value="MATRIX METALLOPROTEINASE 1, ISOFORM C-RELATED"/>
    <property type="match status" value="1"/>
</dbReference>
<dbReference type="InterPro" id="IPR033739">
    <property type="entry name" value="M10A_MMP"/>
</dbReference>
<protein>
    <recommendedName>
        <fullName evidence="9">Peptidase metallopeptidase domain-containing protein</fullName>
    </recommendedName>
</protein>
<dbReference type="GO" id="GO:0030198">
    <property type="term" value="P:extracellular matrix organization"/>
    <property type="evidence" value="ECO:0007669"/>
    <property type="project" value="TreeGrafter"/>
</dbReference>
<dbReference type="Ensembl" id="ENSCMIT00000039598.1">
    <property type="protein sequence ID" value="ENSCMIP00000039034.1"/>
    <property type="gene ID" value="ENSCMIG00000016375.1"/>
</dbReference>
<feature type="binding site" evidence="8">
    <location>
        <position position="183"/>
    </location>
    <ligand>
        <name>Zn(2+)</name>
        <dbReference type="ChEBI" id="CHEBI:29105"/>
        <label>2</label>
        <note>catalytic</note>
    </ligand>
</feature>
<evidence type="ECO:0000256" key="5">
    <source>
        <dbReference type="ARBA" id="ARBA00022801"/>
    </source>
</evidence>
<comment type="similarity">
    <text evidence="1">Belongs to the peptidase M10A family.</text>
</comment>
<evidence type="ECO:0000313" key="10">
    <source>
        <dbReference type="Ensembl" id="ENSCMIP00000039034.1"/>
    </source>
</evidence>
<evidence type="ECO:0000256" key="1">
    <source>
        <dbReference type="ARBA" id="ARBA00010370"/>
    </source>
</evidence>
<keyword evidence="5" id="KW-0378">Hydrolase</keyword>
<sequence length="231" mass="26468">IRLLVLSNLIPGNLISWETKRDTGGNNFQEKLKEMQRFFHFPVTGKLNSKTLKMMKKPWCGLSDSEKYGLHPKWKISSKTFRILKYTSRLQVKLVDQVIKKTFKIWSDAISLKFVRDSWMELIKLVFLFPDHNDSSSFDGPGGFLAHAFQPALGNGGAIHFDEDESWSLGHSSYNLLFVAIGHELGLFHTSDPESVMFPFYSESTMNELILSHDDVEKIQSLYGKVISFQD</sequence>
<name>A0A4W3J746_CALMI</name>
<dbReference type="AlphaFoldDB" id="A0A4W3J746"/>
<dbReference type="GO" id="GO:0006508">
    <property type="term" value="P:proteolysis"/>
    <property type="evidence" value="ECO:0007669"/>
    <property type="project" value="UniProtKB-KW"/>
</dbReference>
<dbReference type="GO" id="GO:0004222">
    <property type="term" value="F:metalloendopeptidase activity"/>
    <property type="evidence" value="ECO:0007669"/>
    <property type="project" value="InterPro"/>
</dbReference>
<dbReference type="OMA" id="RWGIADI"/>
<dbReference type="SUPFAM" id="SSF47090">
    <property type="entry name" value="PGBD-like"/>
    <property type="match status" value="1"/>
</dbReference>
<keyword evidence="7" id="KW-0482">Metalloprotease</keyword>
<dbReference type="SUPFAM" id="SSF55486">
    <property type="entry name" value="Metalloproteases ('zincins'), catalytic domain"/>
    <property type="match status" value="1"/>
</dbReference>
<dbReference type="PANTHER" id="PTHR10201">
    <property type="entry name" value="MATRIX METALLOPROTEINASE"/>
    <property type="match status" value="1"/>
</dbReference>
<dbReference type="GO" id="GO:0008270">
    <property type="term" value="F:zinc ion binding"/>
    <property type="evidence" value="ECO:0007669"/>
    <property type="project" value="InterPro"/>
</dbReference>
<feature type="binding site" evidence="8">
    <location>
        <position position="165"/>
    </location>
    <ligand>
        <name>Ca(2+)</name>
        <dbReference type="ChEBI" id="CHEBI:29108"/>
        <label>1</label>
    </ligand>
</feature>
<feature type="binding site" evidence="8">
    <location>
        <position position="162"/>
    </location>
    <ligand>
        <name>Ca(2+)</name>
        <dbReference type="ChEBI" id="CHEBI:29108"/>
        <label>3</label>
    </ligand>
</feature>
<dbReference type="CDD" id="cd04278">
    <property type="entry name" value="ZnMc_MMP"/>
    <property type="match status" value="1"/>
</dbReference>
<keyword evidence="4" id="KW-0732">Signal</keyword>
<dbReference type="InterPro" id="IPR002477">
    <property type="entry name" value="Peptidoglycan-bd-like"/>
</dbReference>
<dbReference type="InterPro" id="IPR001818">
    <property type="entry name" value="Pept_M10_metallopeptidase"/>
</dbReference>
<keyword evidence="6 8" id="KW-0862">Zinc</keyword>
<comment type="cofactor">
    <cofactor evidence="8">
        <name>Ca(2+)</name>
        <dbReference type="ChEBI" id="CHEBI:29108"/>
    </cofactor>
    <text evidence="8">Can bind about 5 Ca(2+) ions per subunit.</text>
</comment>
<reference evidence="10" key="4">
    <citation type="submission" date="2025-08" db="UniProtKB">
        <authorList>
            <consortium name="Ensembl"/>
        </authorList>
    </citation>
    <scope>IDENTIFICATION</scope>
</reference>
<keyword evidence="3 8" id="KW-0479">Metal-binding</keyword>
<reference evidence="10" key="5">
    <citation type="submission" date="2025-09" db="UniProtKB">
        <authorList>
            <consortium name="Ensembl"/>
        </authorList>
    </citation>
    <scope>IDENTIFICATION</scope>
</reference>
<evidence type="ECO:0000256" key="4">
    <source>
        <dbReference type="ARBA" id="ARBA00022729"/>
    </source>
</evidence>
<feature type="binding site" evidence="8">
    <location>
        <position position="139"/>
    </location>
    <ligand>
        <name>Ca(2+)</name>
        <dbReference type="ChEBI" id="CHEBI:29108"/>
        <label>3</label>
    </ligand>
</feature>
<feature type="binding site" evidence="8">
    <location>
        <position position="134"/>
    </location>
    <ligand>
        <name>Zn(2+)</name>
        <dbReference type="ChEBI" id="CHEBI:29105"/>
        <label>1</label>
    </ligand>
</feature>
<keyword evidence="2" id="KW-0645">Protease</keyword>
<dbReference type="InterPro" id="IPR021190">
    <property type="entry name" value="Pept_M10A"/>
</dbReference>
<feature type="binding site" evidence="8">
    <location>
        <position position="197"/>
    </location>
    <ligand>
        <name>Zn(2+)</name>
        <dbReference type="ChEBI" id="CHEBI:29105"/>
        <label>2</label>
        <note>catalytic</note>
    </ligand>
</feature>
<proteinExistence type="inferred from homology"/>
<keyword evidence="8" id="KW-0106">Calcium</keyword>
<feature type="binding site" evidence="8">
    <location>
        <position position="156"/>
    </location>
    <ligand>
        <name>Ca(2+)</name>
        <dbReference type="ChEBI" id="CHEBI:29108"/>
        <label>2</label>
    </ligand>
</feature>
<dbReference type="SMART" id="SM00235">
    <property type="entry name" value="ZnMc"/>
    <property type="match status" value="1"/>
</dbReference>
<evidence type="ECO:0000256" key="3">
    <source>
        <dbReference type="ARBA" id="ARBA00022723"/>
    </source>
</evidence>
<evidence type="ECO:0000259" key="9">
    <source>
        <dbReference type="SMART" id="SM00235"/>
    </source>
</evidence>
<dbReference type="GO" id="GO:0030574">
    <property type="term" value="P:collagen catabolic process"/>
    <property type="evidence" value="ECO:0007669"/>
    <property type="project" value="TreeGrafter"/>
</dbReference>
<dbReference type="InParanoid" id="A0A4W3J746"/>
<reference evidence="11" key="1">
    <citation type="journal article" date="2006" name="Science">
        <title>Ancient noncoding elements conserved in the human genome.</title>
        <authorList>
            <person name="Venkatesh B."/>
            <person name="Kirkness E.F."/>
            <person name="Loh Y.H."/>
            <person name="Halpern A.L."/>
            <person name="Lee A.P."/>
            <person name="Johnson J."/>
            <person name="Dandona N."/>
            <person name="Viswanathan L.D."/>
            <person name="Tay A."/>
            <person name="Venter J.C."/>
            <person name="Strausberg R.L."/>
            <person name="Brenner S."/>
        </authorList>
    </citation>
    <scope>NUCLEOTIDE SEQUENCE [LARGE SCALE GENOMIC DNA]</scope>
</reference>
<feature type="binding site" evidence="8">
    <location>
        <position position="160"/>
    </location>
    <ligand>
        <name>Zn(2+)</name>
        <dbReference type="ChEBI" id="CHEBI:29105"/>
        <label>1</label>
    </ligand>
</feature>
<feature type="binding site" evidence="8">
    <location>
        <position position="189"/>
    </location>
    <ligand>
        <name>Zn(2+)</name>
        <dbReference type="ChEBI" id="CHEBI:29105"/>
        <label>2</label>
        <note>catalytic</note>
    </ligand>
</feature>
<feature type="binding site" evidence="8">
    <location>
        <position position="147"/>
    </location>
    <ligand>
        <name>Zn(2+)</name>
        <dbReference type="ChEBI" id="CHEBI:29105"/>
        <label>1</label>
    </ligand>
</feature>
<comment type="cofactor">
    <cofactor evidence="8">
        <name>Zn(2+)</name>
        <dbReference type="ChEBI" id="CHEBI:29105"/>
    </cofactor>
    <text evidence="8">Binds 2 Zn(2+) ions per subunit.</text>
</comment>
<dbReference type="GO" id="GO:0031012">
    <property type="term" value="C:extracellular matrix"/>
    <property type="evidence" value="ECO:0007669"/>
    <property type="project" value="InterPro"/>
</dbReference>
<feature type="binding site" evidence="8">
    <location>
        <position position="132"/>
    </location>
    <ligand>
        <name>Zn(2+)</name>
        <dbReference type="ChEBI" id="CHEBI:29105"/>
        <label>1</label>
    </ligand>
</feature>
<reference evidence="11" key="3">
    <citation type="journal article" date="2014" name="Nature">
        <title>Elephant shark genome provides unique insights into gnathostome evolution.</title>
        <authorList>
            <consortium name="International Elephant Shark Genome Sequencing Consortium"/>
            <person name="Venkatesh B."/>
            <person name="Lee A.P."/>
            <person name="Ravi V."/>
            <person name="Maurya A.K."/>
            <person name="Lian M.M."/>
            <person name="Swann J.B."/>
            <person name="Ohta Y."/>
            <person name="Flajnik M.F."/>
            <person name="Sutoh Y."/>
            <person name="Kasahara M."/>
            <person name="Hoon S."/>
            <person name="Gangu V."/>
            <person name="Roy S.W."/>
            <person name="Irimia M."/>
            <person name="Korzh V."/>
            <person name="Kondrychyn I."/>
            <person name="Lim Z.W."/>
            <person name="Tay B.H."/>
            <person name="Tohari S."/>
            <person name="Kong K.W."/>
            <person name="Ho S."/>
            <person name="Lorente-Galdos B."/>
            <person name="Quilez J."/>
            <person name="Marques-Bonet T."/>
            <person name="Raney B.J."/>
            <person name="Ingham P.W."/>
            <person name="Tay A."/>
            <person name="Hillier L.W."/>
            <person name="Minx P."/>
            <person name="Boehm T."/>
            <person name="Wilson R.K."/>
            <person name="Brenner S."/>
            <person name="Warren W.C."/>
        </authorList>
    </citation>
    <scope>NUCLEOTIDE SEQUENCE [LARGE SCALE GENOMIC DNA]</scope>
</reference>
<reference evidence="11" key="2">
    <citation type="journal article" date="2007" name="PLoS Biol.">
        <title>Survey sequencing and comparative analysis of the elephant shark (Callorhinchus milii) genome.</title>
        <authorList>
            <person name="Venkatesh B."/>
            <person name="Kirkness E.F."/>
            <person name="Loh Y.H."/>
            <person name="Halpern A.L."/>
            <person name="Lee A.P."/>
            <person name="Johnson J."/>
            <person name="Dandona N."/>
            <person name="Viswanathan L.D."/>
            <person name="Tay A."/>
            <person name="Venter J.C."/>
            <person name="Strausberg R.L."/>
            <person name="Brenner S."/>
        </authorList>
    </citation>
    <scope>NUCLEOTIDE SEQUENCE [LARGE SCALE GENOMIC DNA]</scope>
</reference>
<dbReference type="Pfam" id="PF00413">
    <property type="entry name" value="Peptidase_M10"/>
    <property type="match status" value="1"/>
</dbReference>
<feature type="binding site" evidence="8">
    <location>
        <position position="140"/>
    </location>
    <ligand>
        <name>Ca(2+)</name>
        <dbReference type="ChEBI" id="CHEBI:29108"/>
        <label>3</label>
    </ligand>
</feature>
<dbReference type="InterPro" id="IPR024079">
    <property type="entry name" value="MetalloPept_cat_dom_sf"/>
</dbReference>
<accession>A0A4W3J746</accession>
<dbReference type="PRINTS" id="PR00138">
    <property type="entry name" value="MATRIXIN"/>
</dbReference>
<dbReference type="Pfam" id="PF01471">
    <property type="entry name" value="PG_binding_1"/>
    <property type="match status" value="1"/>
</dbReference>
<evidence type="ECO:0000256" key="7">
    <source>
        <dbReference type="ARBA" id="ARBA00023049"/>
    </source>
</evidence>
<keyword evidence="11" id="KW-1185">Reference proteome</keyword>
<evidence type="ECO:0000256" key="6">
    <source>
        <dbReference type="ARBA" id="ARBA00022833"/>
    </source>
</evidence>
<dbReference type="InterPro" id="IPR036365">
    <property type="entry name" value="PGBD-like_sf"/>
</dbReference>
<feature type="domain" description="Peptidase metallopeptidase" evidence="9">
    <location>
        <begin position="70"/>
        <end position="225"/>
    </location>
</feature>